<dbReference type="PANTHER" id="PTHR11742:SF6">
    <property type="entry name" value="MANNOSYL-OLIGOSACCHARIDE ALPHA-1,2-MANNOSIDASE IA-RELATED"/>
    <property type="match status" value="1"/>
</dbReference>
<comment type="cofactor">
    <cofactor evidence="1 19">
        <name>Ca(2+)</name>
        <dbReference type="ChEBI" id="CHEBI:29108"/>
    </cofactor>
</comment>
<name>A0A0P5UUG6_9CRUS</name>
<keyword evidence="23" id="KW-1185">Reference proteome</keyword>
<dbReference type="GO" id="GO:0006491">
    <property type="term" value="P:N-glycan processing"/>
    <property type="evidence" value="ECO:0007669"/>
    <property type="project" value="UniProtKB-ARBA"/>
</dbReference>
<accession>A0A0P5UUG6</accession>
<dbReference type="SUPFAM" id="SSF48225">
    <property type="entry name" value="Seven-hairpin glycosidases"/>
    <property type="match status" value="1"/>
</dbReference>
<keyword evidence="9" id="KW-0735">Signal-anchor</keyword>
<dbReference type="STRING" id="35525.A0A0P5UUG6"/>
<dbReference type="Proteomes" id="UP000076858">
    <property type="component" value="Unassembled WGS sequence"/>
</dbReference>
<feature type="active site" evidence="18">
    <location>
        <position position="425"/>
    </location>
</feature>
<sequence length="537" mass="60743">MRVIRARLIGRCFFVFCLLIICYCGAMLCLFGTQAVSDSIFFASLLSRRRTVIQGGDDADPDVRIKRDHVKSMMQHAWNGYVQYAWGANELCPISRKPYNDSIYGSAPLGATIVDSLDTLFIMGMMDEFAAARDWIENDMNLDEANVELSLFEVNIRLVGGLLAAFALTGDNLFRQRAEEVAERMLPAFDNVTSIPNGRINLGAKTSSGGWPVLAEWGTLSLEFNYLSDVTGSGVYRSHIRRIYETTINLMVNMDGLYPVNIRMRKNKTKFDDDDTRIHWNNFDKYTLGAAGDSFYEYLLKSWLQSGKTDENSLTLYLQAVNGVFKKLVRTSKKSNLTFLVEIEYEREQSVMGHLTCFAGGLFALGGKALGLERHVELGAALTSTCHQSYVRTPTKLGPETFEFTDDLEAEVDKNGAKYYILRPEVVESYFILWRLTHDPRYRLWGWEAVEAIEKHCRIPSGGYSGLRNVDSAKPDHDDVQQSFFLAETLKYLYLLFSDDSLIALDQWVFNTEAHPLPIKGNVNPLFRPASASQFNN</sequence>
<keyword evidence="8 19" id="KW-0106">Calcium</keyword>
<organism evidence="22 23">
    <name type="scientific">Daphnia magna</name>
    <dbReference type="NCBI Taxonomy" id="35525"/>
    <lineage>
        <taxon>Eukaryota</taxon>
        <taxon>Metazoa</taxon>
        <taxon>Ecdysozoa</taxon>
        <taxon>Arthropoda</taxon>
        <taxon>Crustacea</taxon>
        <taxon>Branchiopoda</taxon>
        <taxon>Diplostraca</taxon>
        <taxon>Cladocera</taxon>
        <taxon>Anomopoda</taxon>
        <taxon>Daphniidae</taxon>
        <taxon>Daphnia</taxon>
    </lineage>
</organism>
<dbReference type="FunFam" id="1.50.10.10:FF:000017">
    <property type="entry name" value="alpha-1,2-Mannosidase"/>
    <property type="match status" value="1"/>
</dbReference>
<keyword evidence="10" id="KW-1133">Transmembrane helix</keyword>
<evidence type="ECO:0000256" key="3">
    <source>
        <dbReference type="ARBA" id="ARBA00004922"/>
    </source>
</evidence>
<evidence type="ECO:0000256" key="6">
    <source>
        <dbReference type="ARBA" id="ARBA00022723"/>
    </source>
</evidence>
<dbReference type="InterPro" id="IPR036026">
    <property type="entry name" value="Seven-hairpin_glycosidases"/>
</dbReference>
<comment type="subcellular location">
    <subcellularLocation>
        <location evidence="2">Golgi apparatus membrane</location>
        <topology evidence="2">Single-pass type II membrane protein</topology>
    </subcellularLocation>
</comment>
<keyword evidence="6 19" id="KW-0479">Metal-binding</keyword>
<dbReference type="InterPro" id="IPR001382">
    <property type="entry name" value="Glyco_hydro_47"/>
</dbReference>
<evidence type="ECO:0000256" key="9">
    <source>
        <dbReference type="ARBA" id="ARBA00022968"/>
    </source>
</evidence>
<dbReference type="OrthoDB" id="8118055at2759"/>
<evidence type="ECO:0000256" key="2">
    <source>
        <dbReference type="ARBA" id="ARBA00004323"/>
    </source>
</evidence>
<evidence type="ECO:0000313" key="23">
    <source>
        <dbReference type="Proteomes" id="UP000076858"/>
    </source>
</evidence>
<evidence type="ECO:0000256" key="10">
    <source>
        <dbReference type="ARBA" id="ARBA00022989"/>
    </source>
</evidence>
<dbReference type="GO" id="GO:0005783">
    <property type="term" value="C:endoplasmic reticulum"/>
    <property type="evidence" value="ECO:0007669"/>
    <property type="project" value="TreeGrafter"/>
</dbReference>
<evidence type="ECO:0000256" key="15">
    <source>
        <dbReference type="ARBA" id="ARBA00023295"/>
    </source>
</evidence>
<evidence type="ECO:0000256" key="17">
    <source>
        <dbReference type="ARBA" id="ARBA00048605"/>
    </source>
</evidence>
<evidence type="ECO:0000256" key="5">
    <source>
        <dbReference type="ARBA" id="ARBA00022692"/>
    </source>
</evidence>
<dbReference type="GO" id="GO:0005509">
    <property type="term" value="F:calcium ion binding"/>
    <property type="evidence" value="ECO:0007669"/>
    <property type="project" value="InterPro"/>
</dbReference>
<dbReference type="Gene3D" id="1.50.10.10">
    <property type="match status" value="1"/>
</dbReference>
<comment type="catalytic activity">
    <reaction evidence="16">
        <text>N(4)-(alpha-D-Man-(1-&gt;2)-alpha-D-Man-(1-&gt;2)-alpha-D-Man-(1-&gt;3)-[alpha-D-Man-(1-&gt;3)-[alpha-D-Man-(1-&gt;2)-alpha-D-Man-(1-&gt;6)]-alpha-D-Man-(1-&gt;6)]-beta-D-Man-(1-&gt;4)-beta-D-GlcNAc-(1-&gt;4)-beta-D-GlcNAc)-L-asparaginyl-[protein] (N-glucan mannose isomer 8A1,2,3B1,3) + 3 H2O = N(4)-(alpha-D-Man-(1-&gt;3)-[alpha-D-Man-(1-&gt;3)-[alpha-D-Man-(1-&gt;6)]-alpha-D-Man-(1-&gt;6)]-beta-D-Man-(1-&gt;4)-beta-D-GlcNAc-(1-&gt;4)-beta-D-GlcNAc)-L-asparaginyl-[protein] (N-glucan mannose isomer 5A1,2) + 3 beta-D-mannose</text>
        <dbReference type="Rhea" id="RHEA:56028"/>
        <dbReference type="Rhea" id="RHEA-COMP:14358"/>
        <dbReference type="Rhea" id="RHEA-COMP:14367"/>
        <dbReference type="ChEBI" id="CHEBI:15377"/>
        <dbReference type="ChEBI" id="CHEBI:28563"/>
        <dbReference type="ChEBI" id="CHEBI:59087"/>
        <dbReference type="ChEBI" id="CHEBI:60628"/>
        <dbReference type="EC" id="3.2.1.113"/>
    </reaction>
</comment>
<keyword evidence="7 21" id="KW-0378">Hydrolase</keyword>
<dbReference type="GO" id="GO:0000139">
    <property type="term" value="C:Golgi membrane"/>
    <property type="evidence" value="ECO:0007669"/>
    <property type="project" value="UniProtKB-SubCell"/>
</dbReference>
<feature type="disulfide bond" evidence="20">
    <location>
        <begin position="357"/>
        <end position="386"/>
    </location>
</feature>
<dbReference type="InterPro" id="IPR050749">
    <property type="entry name" value="Glycosyl_Hydrolase_47"/>
</dbReference>
<evidence type="ECO:0000256" key="12">
    <source>
        <dbReference type="ARBA" id="ARBA00023136"/>
    </source>
</evidence>
<keyword evidence="13 20" id="KW-1015">Disulfide bond</keyword>
<keyword evidence="12" id="KW-0472">Membrane</keyword>
<keyword evidence="11" id="KW-0333">Golgi apparatus</keyword>
<comment type="caution">
    <text evidence="22">The sequence shown here is derived from an EMBL/GenBank/DDBJ whole genome shotgun (WGS) entry which is preliminary data.</text>
</comment>
<evidence type="ECO:0000256" key="1">
    <source>
        <dbReference type="ARBA" id="ARBA00001913"/>
    </source>
</evidence>
<gene>
    <name evidence="22" type="ORF">APZ42_017817</name>
</gene>
<dbReference type="InterPro" id="IPR012341">
    <property type="entry name" value="6hp_glycosidase-like_sf"/>
</dbReference>
<protein>
    <recommendedName>
        <fullName evidence="21">alpha-1,2-Mannosidase</fullName>
        <ecNumber evidence="21">3.2.1.-</ecNumber>
    </recommendedName>
</protein>
<evidence type="ECO:0000256" key="20">
    <source>
        <dbReference type="PIRSR" id="PIRSR601382-3"/>
    </source>
</evidence>
<evidence type="ECO:0000256" key="11">
    <source>
        <dbReference type="ARBA" id="ARBA00023034"/>
    </source>
</evidence>
<feature type="binding site" evidence="19">
    <location>
        <position position="512"/>
    </location>
    <ligand>
        <name>Ca(2+)</name>
        <dbReference type="ChEBI" id="CHEBI:29108"/>
    </ligand>
</feature>
<keyword evidence="14" id="KW-0325">Glycoprotein</keyword>
<evidence type="ECO:0000256" key="13">
    <source>
        <dbReference type="ARBA" id="ARBA00023157"/>
    </source>
</evidence>
<comment type="pathway">
    <text evidence="3">Protein modification; protein glycosylation.</text>
</comment>
<proteinExistence type="inferred from homology"/>
<reference evidence="22 23" key="1">
    <citation type="submission" date="2016-03" db="EMBL/GenBank/DDBJ databases">
        <title>EvidentialGene: Evidence-directed Construction of Genes on Genomes.</title>
        <authorList>
            <person name="Gilbert D.G."/>
            <person name="Choi J.-H."/>
            <person name="Mockaitis K."/>
            <person name="Colbourne J."/>
            <person name="Pfrender M."/>
        </authorList>
    </citation>
    <scope>NUCLEOTIDE SEQUENCE [LARGE SCALE GENOMIC DNA]</scope>
    <source>
        <strain evidence="22 23">Xinb3</strain>
        <tissue evidence="22">Complete organism</tissue>
    </source>
</reference>
<keyword evidence="5" id="KW-0812">Transmembrane</keyword>
<dbReference type="EC" id="3.2.1.-" evidence="21"/>
<evidence type="ECO:0000256" key="7">
    <source>
        <dbReference type="ARBA" id="ARBA00022801"/>
    </source>
</evidence>
<dbReference type="PRINTS" id="PR00747">
    <property type="entry name" value="GLYHDRLASE47"/>
</dbReference>
<comment type="similarity">
    <text evidence="4 21">Belongs to the glycosyl hydrolase 47 family.</text>
</comment>
<comment type="catalytic activity">
    <reaction evidence="17">
        <text>N(4)-(alpha-D-Man-(1-&gt;2)-alpha-D-Man-(1-&gt;2)-alpha-D-Man-(1-&gt;3)-[alpha-D-Man-(1-&gt;2)-alpha-D-Man-(1-&gt;3)-[alpha-D-Man-(1-&gt;2)-alpha-D-Man-(1-&gt;6)]-alpha-D-Man-(1-&gt;6)]-beta-D-Man-(1-&gt;4)-beta-D-GlcNAc-(1-&gt;4)-beta-D-GlcNAc)-L-asparaginyl-[protein] (N-glucan mannose isomer 9A1,2,3B1,2,3) + 4 H2O = N(4)-(alpha-D-Man-(1-&gt;3)-[alpha-D-Man-(1-&gt;3)-[alpha-D-Man-(1-&gt;6)]-alpha-D-Man-(1-&gt;6)]-beta-D-Man-(1-&gt;4)-beta-D-GlcNAc-(1-&gt;4)-beta-D-GlcNAc)-L-asparaginyl-[protein] (N-glucan mannose isomer 5A1,2) + 4 beta-D-mannose</text>
        <dbReference type="Rhea" id="RHEA:56008"/>
        <dbReference type="Rhea" id="RHEA-COMP:14356"/>
        <dbReference type="Rhea" id="RHEA-COMP:14367"/>
        <dbReference type="ChEBI" id="CHEBI:15377"/>
        <dbReference type="ChEBI" id="CHEBI:28563"/>
        <dbReference type="ChEBI" id="CHEBI:59087"/>
        <dbReference type="ChEBI" id="CHEBI:139493"/>
        <dbReference type="EC" id="3.2.1.113"/>
    </reaction>
</comment>
<dbReference type="GO" id="GO:0005975">
    <property type="term" value="P:carbohydrate metabolic process"/>
    <property type="evidence" value="ECO:0007669"/>
    <property type="project" value="InterPro"/>
</dbReference>
<evidence type="ECO:0000256" key="8">
    <source>
        <dbReference type="ARBA" id="ARBA00022837"/>
    </source>
</evidence>
<keyword evidence="15 21" id="KW-0326">Glycosidase</keyword>
<evidence type="ECO:0000256" key="4">
    <source>
        <dbReference type="ARBA" id="ARBA00007658"/>
    </source>
</evidence>
<dbReference type="PANTHER" id="PTHR11742">
    <property type="entry name" value="MANNOSYL-OLIGOSACCHARIDE ALPHA-1,2-MANNOSIDASE-RELATED"/>
    <property type="match status" value="1"/>
</dbReference>
<dbReference type="Pfam" id="PF01532">
    <property type="entry name" value="Glyco_hydro_47"/>
    <property type="match status" value="1"/>
</dbReference>
<evidence type="ECO:0000313" key="22">
    <source>
        <dbReference type="EMBL" id="KZS16431.1"/>
    </source>
</evidence>
<feature type="active site" evidence="18">
    <location>
        <position position="293"/>
    </location>
</feature>
<dbReference type="GO" id="GO:0004571">
    <property type="term" value="F:mannosyl-oligosaccharide 1,2-alpha-mannosidase activity"/>
    <property type="evidence" value="ECO:0007669"/>
    <property type="project" value="UniProtKB-EC"/>
</dbReference>
<evidence type="ECO:0000256" key="21">
    <source>
        <dbReference type="RuleBase" id="RU361193"/>
    </source>
</evidence>
<dbReference type="EMBL" id="LRGB01000715">
    <property type="protein sequence ID" value="KZS16431.1"/>
    <property type="molecule type" value="Genomic_DNA"/>
</dbReference>
<evidence type="ECO:0000256" key="19">
    <source>
        <dbReference type="PIRSR" id="PIRSR601382-2"/>
    </source>
</evidence>
<feature type="active site" description="Proton donor" evidence="18">
    <location>
        <position position="153"/>
    </location>
</feature>
<dbReference type="AlphaFoldDB" id="A0A0P5UUG6"/>
<feature type="active site" description="Proton donor" evidence="18">
    <location>
        <position position="400"/>
    </location>
</feature>
<evidence type="ECO:0000256" key="16">
    <source>
        <dbReference type="ARBA" id="ARBA00047669"/>
    </source>
</evidence>
<evidence type="ECO:0000256" key="14">
    <source>
        <dbReference type="ARBA" id="ARBA00023180"/>
    </source>
</evidence>
<evidence type="ECO:0000256" key="18">
    <source>
        <dbReference type="PIRSR" id="PIRSR601382-1"/>
    </source>
</evidence>